<dbReference type="PANTHER" id="PTHR30435">
    <property type="entry name" value="FLAGELLAR PROTEIN"/>
    <property type="match status" value="1"/>
</dbReference>
<dbReference type="EMBL" id="UOYP01000009">
    <property type="protein sequence ID" value="VAY86513.1"/>
    <property type="molecule type" value="Genomic_DNA"/>
</dbReference>
<feature type="domain" description="Flagellar basal body rod protein N-terminal" evidence="5">
    <location>
        <begin position="6"/>
        <end position="33"/>
    </location>
</feature>
<feature type="domain" description="Flagellar basal-body/hook protein C-terminal" evidence="6">
    <location>
        <begin position="375"/>
        <end position="420"/>
    </location>
</feature>
<organism evidence="9">
    <name type="scientific">mine drainage metagenome</name>
    <dbReference type="NCBI Taxonomy" id="410659"/>
    <lineage>
        <taxon>unclassified sequences</taxon>
        <taxon>metagenomes</taxon>
        <taxon>ecological metagenomes</taxon>
    </lineage>
</organism>
<dbReference type="Gene3D" id="2.60.98.20">
    <property type="entry name" value="Flagellar hook protein FlgE"/>
    <property type="match status" value="1"/>
</dbReference>
<comment type="subcellular location">
    <subcellularLocation>
        <location evidence="1">Bacterial flagellum basal body</location>
    </subcellularLocation>
</comment>
<keyword evidence="9" id="KW-0969">Cilium</keyword>
<accession>A0A3P3ZL80</accession>
<dbReference type="InterPro" id="IPR020013">
    <property type="entry name" value="Flagellar_FlgE/F/G"/>
</dbReference>
<keyword evidence="9" id="KW-0966">Cell projection</keyword>
<keyword evidence="4" id="KW-0975">Bacterial flagellum</keyword>
<dbReference type="AlphaFoldDB" id="A0A3P3ZL80"/>
<dbReference type="InterPro" id="IPR037925">
    <property type="entry name" value="FlgE/F/G-like"/>
</dbReference>
<dbReference type="GO" id="GO:0009425">
    <property type="term" value="C:bacterial-type flagellum basal body"/>
    <property type="evidence" value="ECO:0007669"/>
    <property type="project" value="UniProtKB-SubCell"/>
</dbReference>
<feature type="domain" description="Flagellar hook protein FlgE D2" evidence="7">
    <location>
        <begin position="161"/>
        <end position="302"/>
    </location>
</feature>
<dbReference type="InterPro" id="IPR001444">
    <property type="entry name" value="Flag_bb_rod_N"/>
</dbReference>
<dbReference type="Pfam" id="PF00460">
    <property type="entry name" value="Flg_bb_rod"/>
    <property type="match status" value="1"/>
</dbReference>
<evidence type="ECO:0000259" key="5">
    <source>
        <dbReference type="Pfam" id="PF00460"/>
    </source>
</evidence>
<dbReference type="Pfam" id="PF07559">
    <property type="entry name" value="FlgE_D2"/>
    <property type="match status" value="1"/>
</dbReference>
<keyword evidence="9" id="KW-0282">Flagellum</keyword>
<reference evidence="9" key="1">
    <citation type="submission" date="2018-10" db="EMBL/GenBank/DDBJ databases">
        <authorList>
            <person name="Plewniak F."/>
        </authorList>
    </citation>
    <scope>NUCLEOTIDE SEQUENCE</scope>
</reference>
<evidence type="ECO:0000313" key="9">
    <source>
        <dbReference type="EMBL" id="VAY86513.1"/>
    </source>
</evidence>
<evidence type="ECO:0000259" key="6">
    <source>
        <dbReference type="Pfam" id="PF06429"/>
    </source>
</evidence>
<dbReference type="InterPro" id="IPR053967">
    <property type="entry name" value="LlgE_F_G-like_D1"/>
</dbReference>
<evidence type="ECO:0000256" key="1">
    <source>
        <dbReference type="ARBA" id="ARBA00004117"/>
    </source>
</evidence>
<gene>
    <name evidence="9" type="primary">flgE</name>
    <name evidence="9" type="ORF">CARN8_1060016</name>
</gene>
<feature type="domain" description="Flagellar hook protein FlgE/F/G-like D1" evidence="8">
    <location>
        <begin position="83"/>
        <end position="157"/>
    </location>
</feature>
<dbReference type="Pfam" id="PF22692">
    <property type="entry name" value="LlgE_F_G_D1"/>
    <property type="match status" value="1"/>
</dbReference>
<protein>
    <recommendedName>
        <fullName evidence="3">Flagellar hook protein FlgE</fullName>
    </recommendedName>
</protein>
<dbReference type="SUPFAM" id="SSF117143">
    <property type="entry name" value="Flagellar hook protein flgE"/>
    <property type="match status" value="1"/>
</dbReference>
<evidence type="ECO:0000256" key="4">
    <source>
        <dbReference type="ARBA" id="ARBA00023143"/>
    </source>
</evidence>
<comment type="similarity">
    <text evidence="2">Belongs to the flagella basal body rod proteins family.</text>
</comment>
<evidence type="ECO:0000256" key="3">
    <source>
        <dbReference type="ARBA" id="ARBA00019015"/>
    </source>
</evidence>
<dbReference type="GO" id="GO:0071978">
    <property type="term" value="P:bacterial-type flagellum-dependent swarming motility"/>
    <property type="evidence" value="ECO:0007669"/>
    <property type="project" value="TreeGrafter"/>
</dbReference>
<dbReference type="GO" id="GO:0009424">
    <property type="term" value="C:bacterial-type flagellum hook"/>
    <property type="evidence" value="ECO:0007669"/>
    <property type="project" value="TreeGrafter"/>
</dbReference>
<dbReference type="InterPro" id="IPR010930">
    <property type="entry name" value="Flg_bb/hook_C_dom"/>
</dbReference>
<name>A0A3P3ZL80_9ZZZZ</name>
<proteinExistence type="inferred from homology"/>
<dbReference type="NCBIfam" id="NF004238">
    <property type="entry name" value="PRK05682.1-1"/>
    <property type="match status" value="1"/>
</dbReference>
<evidence type="ECO:0000259" key="8">
    <source>
        <dbReference type="Pfam" id="PF22692"/>
    </source>
</evidence>
<dbReference type="InterPro" id="IPR037058">
    <property type="entry name" value="Falgellar_hook_FlgE_sf"/>
</dbReference>
<evidence type="ECO:0000259" key="7">
    <source>
        <dbReference type="Pfam" id="PF07559"/>
    </source>
</evidence>
<dbReference type="InterPro" id="IPR011491">
    <property type="entry name" value="FlgE_D2"/>
</dbReference>
<dbReference type="Pfam" id="PF06429">
    <property type="entry name" value="Flg_bbr_C"/>
    <property type="match status" value="1"/>
</dbReference>
<dbReference type="InterPro" id="IPR019776">
    <property type="entry name" value="Flagellar_basal_body_rod_CS"/>
</dbReference>
<evidence type="ECO:0000256" key="2">
    <source>
        <dbReference type="ARBA" id="ARBA00009677"/>
    </source>
</evidence>
<dbReference type="NCBIfam" id="TIGR03506">
    <property type="entry name" value="FlgEFG_subfam"/>
    <property type="match status" value="1"/>
</dbReference>
<dbReference type="PANTHER" id="PTHR30435:SF1">
    <property type="entry name" value="FLAGELLAR HOOK PROTEIN FLGE"/>
    <property type="match status" value="1"/>
</dbReference>
<dbReference type="PROSITE" id="PS00588">
    <property type="entry name" value="FLAGELLA_BB_ROD"/>
    <property type="match status" value="1"/>
</dbReference>
<sequence>MAFQQGLSGLDASASQLNTIGNNIANASTVGFKSSNTQFSDIFASAFNSSSSTAIGIGTQVSRVSQSFTQGNIQSTGNPLDMAINGQGFFRMNNNGNISFTRNGQFQLDKNGYLVDSNGNQLTGYPATSTGTIIAATPTPIQIPTANLAPTPTNQGTIGVNLDSSSTVPTTTPFNPNDPTTFNNSTSMTVYDSLGNSHIATLYFALKPSPAASWNTYLTVDGTSVPAVVPPAAPTPIGTLGFNSSGTLTSPAAAPPLQLGQIAVSLPLTNGATTPQSITLGFATSTQYGSPFGVNQLSQNGYASGQLSGFTTSPTGIIQGNYSNGQSKNLGQVALANFADPQGLQSLGNNQWQESFNSGAALVGAPGSGNLGAIQSGAVEGSNVNLTSELVDMITAQRNYQANAQTIKTEDQLTQTLVNLR</sequence>
<dbReference type="GO" id="GO:0005829">
    <property type="term" value="C:cytosol"/>
    <property type="evidence" value="ECO:0007669"/>
    <property type="project" value="TreeGrafter"/>
</dbReference>